<dbReference type="SUPFAM" id="SSF53474">
    <property type="entry name" value="alpha/beta-Hydrolases"/>
    <property type="match status" value="1"/>
</dbReference>
<accession>A0A9X7V400</accession>
<name>A0A9X7V400_9GAMM</name>
<reference evidence="1 2" key="1">
    <citation type="submission" date="2019-11" db="EMBL/GenBank/DDBJ databases">
        <title>Venatorbacter sp. nov. a predator of Campylobacter and other Gram-negative bacteria.</title>
        <authorList>
            <person name="Saeedi A."/>
            <person name="Cummings N.J."/>
            <person name="Connerton I.F."/>
            <person name="Connerton P.L."/>
        </authorList>
    </citation>
    <scope>NUCLEOTIDE SEQUENCE [LARGE SCALE GENOMIC DNA]</scope>
    <source>
        <strain evidence="1">XL5</strain>
    </source>
</reference>
<sequence length="201" mass="22616">MYPKDLGCLYLHGFLSSPQSQKARELSALFERHGHPGQLRIPALPFAPAAAIELAREELARLQQQFPRVLVIGSSLGGFYATHLAETFGVKAALINPAVRPFALFEHYLGPNRHFYTGEIHQLTVEHIQQLQQLDCPTIQHPDNLFLLLQTGDETLDYRLAASLYRHCPAWLEGGGNHSFAHFTERLPMLLHWACRQGASE</sequence>
<dbReference type="InterPro" id="IPR008886">
    <property type="entry name" value="UPF0227/Esterase_YqiA"/>
</dbReference>
<organism evidence="1 2">
    <name type="scientific">Venatoribacter cucullus</name>
    <dbReference type="NCBI Taxonomy" id="2661630"/>
    <lineage>
        <taxon>Bacteria</taxon>
        <taxon>Pseudomonadati</taxon>
        <taxon>Pseudomonadota</taxon>
        <taxon>Gammaproteobacteria</taxon>
        <taxon>Oceanospirillales</taxon>
        <taxon>Oceanospirillaceae</taxon>
        <taxon>Venatoribacter</taxon>
    </lineage>
</organism>
<dbReference type="PANTHER" id="PTHR35602">
    <property type="entry name" value="ESTERASE YQIA-RELATED"/>
    <property type="match status" value="1"/>
</dbReference>
<dbReference type="InterPro" id="IPR029058">
    <property type="entry name" value="AB_hydrolase_fold"/>
</dbReference>
<dbReference type="PANTHER" id="PTHR35602:SF3">
    <property type="entry name" value="ESTERASE YQIA"/>
    <property type="match status" value="1"/>
</dbReference>
<proteinExistence type="predicted"/>
<keyword evidence="2" id="KW-1185">Reference proteome</keyword>
<dbReference type="EMBL" id="CP046056">
    <property type="protein sequence ID" value="QQD25234.1"/>
    <property type="molecule type" value="Genomic_DNA"/>
</dbReference>
<dbReference type="AlphaFoldDB" id="A0A9X7V400"/>
<dbReference type="Proteomes" id="UP000596074">
    <property type="component" value="Chromosome"/>
</dbReference>
<protein>
    <submittedName>
        <fullName evidence="1">Esterase</fullName>
    </submittedName>
</protein>
<evidence type="ECO:0000313" key="1">
    <source>
        <dbReference type="EMBL" id="QQD25234.1"/>
    </source>
</evidence>
<gene>
    <name evidence="1" type="ORF">GJQ55_12460</name>
</gene>
<dbReference type="Gene3D" id="3.40.50.1820">
    <property type="entry name" value="alpha/beta hydrolase"/>
    <property type="match status" value="1"/>
</dbReference>
<dbReference type="RefSeq" id="WP_228345302.1">
    <property type="nucleotide sequence ID" value="NZ_CP046056.1"/>
</dbReference>
<dbReference type="KEGG" id="vcw:GJQ55_12460"/>
<evidence type="ECO:0000313" key="2">
    <source>
        <dbReference type="Proteomes" id="UP000596074"/>
    </source>
</evidence>
<dbReference type="Pfam" id="PF05728">
    <property type="entry name" value="UPF0227"/>
    <property type="match status" value="1"/>
</dbReference>